<organism evidence="3 4">
    <name type="scientific">Butyricimonas hominis</name>
    <dbReference type="NCBI Taxonomy" id="2763032"/>
    <lineage>
        <taxon>Bacteria</taxon>
        <taxon>Pseudomonadati</taxon>
        <taxon>Bacteroidota</taxon>
        <taxon>Bacteroidia</taxon>
        <taxon>Bacteroidales</taxon>
        <taxon>Odoribacteraceae</taxon>
        <taxon>Butyricimonas</taxon>
    </lineage>
</organism>
<sequence length="353" mass="40858">MPKRINKNVLQIAIHVIGWGIFFTLPFFMYRGEQAITLNRYLGYCFMPLSCLIIFYINYGKLIDCLLFRRKIVQFILTNLLFIILLGILLHSWQNFHRVHLSEPMPENLKALKDALPKPPVLLFISRDILLMGLTVGLSVAIKMTSGWYKTEGEKQELQKAQAEAELQNLKSQLNPHFLFNTLNNIYSLIAINQDKAQYAVQDLSKMLRHVLYENNDNLVSLDREFDFMRSYIKLMSLRLSRTTHLDVSIPETGNGAMIAPLLFIPLIENAFKHGVSNTQDSFIHIQLELHQDHWLHCLVANSNFPKKDNDRSGSGIGIKNLKRRLELLYPGNFLFSTRTEDDRFIAELNIHL</sequence>
<evidence type="ECO:0000259" key="2">
    <source>
        <dbReference type="Pfam" id="PF06580"/>
    </source>
</evidence>
<dbReference type="SUPFAM" id="SSF55874">
    <property type="entry name" value="ATPase domain of HSP90 chaperone/DNA topoisomerase II/histidine kinase"/>
    <property type="match status" value="1"/>
</dbReference>
<dbReference type="PANTHER" id="PTHR34220:SF7">
    <property type="entry name" value="SENSOR HISTIDINE KINASE YPDA"/>
    <property type="match status" value="1"/>
</dbReference>
<feature type="domain" description="Signal transduction histidine kinase internal region" evidence="2">
    <location>
        <begin position="165"/>
        <end position="241"/>
    </location>
</feature>
<keyword evidence="4" id="KW-1185">Reference proteome</keyword>
<dbReference type="InterPro" id="IPR036890">
    <property type="entry name" value="HATPase_C_sf"/>
</dbReference>
<dbReference type="EMBL" id="JACOOH010000007">
    <property type="protein sequence ID" value="MBC5622535.1"/>
    <property type="molecule type" value="Genomic_DNA"/>
</dbReference>
<proteinExistence type="predicted"/>
<evidence type="ECO:0000313" key="4">
    <source>
        <dbReference type="Proteomes" id="UP000646484"/>
    </source>
</evidence>
<evidence type="ECO:0000313" key="3">
    <source>
        <dbReference type="EMBL" id="MBC5622535.1"/>
    </source>
</evidence>
<keyword evidence="3" id="KW-0418">Kinase</keyword>
<evidence type="ECO:0000256" key="1">
    <source>
        <dbReference type="SAM" id="Phobius"/>
    </source>
</evidence>
<feature type="transmembrane region" description="Helical" evidence="1">
    <location>
        <begin position="72"/>
        <end position="93"/>
    </location>
</feature>
<dbReference type="Gene3D" id="3.30.565.10">
    <property type="entry name" value="Histidine kinase-like ATPase, C-terminal domain"/>
    <property type="match status" value="1"/>
</dbReference>
<dbReference type="RefSeq" id="WP_186977295.1">
    <property type="nucleotide sequence ID" value="NZ_JACOOH010000007.1"/>
</dbReference>
<feature type="transmembrane region" description="Helical" evidence="1">
    <location>
        <begin position="12"/>
        <end position="29"/>
    </location>
</feature>
<name>A0ABR7D3L2_9BACT</name>
<keyword evidence="3" id="KW-0808">Transferase</keyword>
<keyword evidence="1" id="KW-1133">Transmembrane helix</keyword>
<dbReference type="InterPro" id="IPR010559">
    <property type="entry name" value="Sig_transdc_His_kin_internal"/>
</dbReference>
<dbReference type="Proteomes" id="UP000646484">
    <property type="component" value="Unassembled WGS sequence"/>
</dbReference>
<reference evidence="3 4" key="1">
    <citation type="submission" date="2020-08" db="EMBL/GenBank/DDBJ databases">
        <title>Genome public.</title>
        <authorList>
            <person name="Liu C."/>
            <person name="Sun Q."/>
        </authorList>
    </citation>
    <scope>NUCLEOTIDE SEQUENCE [LARGE SCALE GENOMIC DNA]</scope>
    <source>
        <strain evidence="3 4">NSJ-56</strain>
    </source>
</reference>
<comment type="caution">
    <text evidence="3">The sequence shown here is derived from an EMBL/GenBank/DDBJ whole genome shotgun (WGS) entry which is preliminary data.</text>
</comment>
<dbReference type="InterPro" id="IPR050640">
    <property type="entry name" value="Bact_2-comp_sensor_kinase"/>
</dbReference>
<feature type="transmembrane region" description="Helical" evidence="1">
    <location>
        <begin position="41"/>
        <end position="60"/>
    </location>
</feature>
<keyword evidence="1" id="KW-0812">Transmembrane</keyword>
<dbReference type="PANTHER" id="PTHR34220">
    <property type="entry name" value="SENSOR HISTIDINE KINASE YPDA"/>
    <property type="match status" value="1"/>
</dbReference>
<dbReference type="GO" id="GO:0016301">
    <property type="term" value="F:kinase activity"/>
    <property type="evidence" value="ECO:0007669"/>
    <property type="project" value="UniProtKB-KW"/>
</dbReference>
<accession>A0ABR7D3L2</accession>
<feature type="transmembrane region" description="Helical" evidence="1">
    <location>
        <begin position="121"/>
        <end position="142"/>
    </location>
</feature>
<protein>
    <submittedName>
        <fullName evidence="3">Histidine kinase</fullName>
    </submittedName>
</protein>
<dbReference type="Pfam" id="PF06580">
    <property type="entry name" value="His_kinase"/>
    <property type="match status" value="1"/>
</dbReference>
<gene>
    <name evidence="3" type="ORF">H8S64_15675</name>
</gene>
<keyword evidence="1" id="KW-0472">Membrane</keyword>